<dbReference type="InParanoid" id="A0A0D0AES9"/>
<evidence type="ECO:0000313" key="2">
    <source>
        <dbReference type="EMBL" id="KIK36614.1"/>
    </source>
</evidence>
<keyword evidence="1" id="KW-1133">Transmembrane helix</keyword>
<evidence type="ECO:0000313" key="3">
    <source>
        <dbReference type="Proteomes" id="UP000054485"/>
    </source>
</evidence>
<reference evidence="3" key="2">
    <citation type="submission" date="2015-01" db="EMBL/GenBank/DDBJ databases">
        <title>Evolutionary Origins and Diversification of the Mycorrhizal Mutualists.</title>
        <authorList>
            <consortium name="DOE Joint Genome Institute"/>
            <consortium name="Mycorrhizal Genomics Consortium"/>
            <person name="Kohler A."/>
            <person name="Kuo A."/>
            <person name="Nagy L.G."/>
            <person name="Floudas D."/>
            <person name="Copeland A."/>
            <person name="Barry K.W."/>
            <person name="Cichocki N."/>
            <person name="Veneault-Fourrey C."/>
            <person name="LaButti K."/>
            <person name="Lindquist E.A."/>
            <person name="Lipzen A."/>
            <person name="Lundell T."/>
            <person name="Morin E."/>
            <person name="Murat C."/>
            <person name="Riley R."/>
            <person name="Ohm R."/>
            <person name="Sun H."/>
            <person name="Tunlid A."/>
            <person name="Henrissat B."/>
            <person name="Grigoriev I.V."/>
            <person name="Hibbett D.S."/>
            <person name="Martin F."/>
        </authorList>
    </citation>
    <scope>NUCLEOTIDE SEQUENCE [LARGE SCALE GENOMIC DNA]</scope>
    <source>
        <strain evidence="3">UH-Slu-Lm8-n1</strain>
    </source>
</reference>
<evidence type="ECO:0000256" key="1">
    <source>
        <dbReference type="SAM" id="Phobius"/>
    </source>
</evidence>
<dbReference type="EMBL" id="KN835513">
    <property type="protein sequence ID" value="KIK36614.1"/>
    <property type="molecule type" value="Genomic_DNA"/>
</dbReference>
<reference evidence="2 3" key="1">
    <citation type="submission" date="2014-04" db="EMBL/GenBank/DDBJ databases">
        <authorList>
            <consortium name="DOE Joint Genome Institute"/>
            <person name="Kuo A."/>
            <person name="Ruytinx J."/>
            <person name="Rineau F."/>
            <person name="Colpaert J."/>
            <person name="Kohler A."/>
            <person name="Nagy L.G."/>
            <person name="Floudas D."/>
            <person name="Copeland A."/>
            <person name="Barry K.W."/>
            <person name="Cichocki N."/>
            <person name="Veneault-Fourrey C."/>
            <person name="LaButti K."/>
            <person name="Lindquist E.A."/>
            <person name="Lipzen A."/>
            <person name="Lundell T."/>
            <person name="Morin E."/>
            <person name="Murat C."/>
            <person name="Sun H."/>
            <person name="Tunlid A."/>
            <person name="Henrissat B."/>
            <person name="Grigoriev I.V."/>
            <person name="Hibbett D.S."/>
            <person name="Martin F."/>
            <person name="Nordberg H.P."/>
            <person name="Cantor M.N."/>
            <person name="Hua S.X."/>
        </authorList>
    </citation>
    <scope>NUCLEOTIDE SEQUENCE [LARGE SCALE GENOMIC DNA]</scope>
    <source>
        <strain evidence="2 3">UH-Slu-Lm8-n1</strain>
    </source>
</reference>
<protein>
    <recommendedName>
        <fullName evidence="4">F-box domain-containing protein</fullName>
    </recommendedName>
</protein>
<gene>
    <name evidence="2" type="ORF">CY34DRAFT_504378</name>
</gene>
<accession>A0A0D0AES9</accession>
<organism evidence="2 3">
    <name type="scientific">Suillus luteus UH-Slu-Lm8-n1</name>
    <dbReference type="NCBI Taxonomy" id="930992"/>
    <lineage>
        <taxon>Eukaryota</taxon>
        <taxon>Fungi</taxon>
        <taxon>Dikarya</taxon>
        <taxon>Basidiomycota</taxon>
        <taxon>Agaricomycotina</taxon>
        <taxon>Agaricomycetes</taxon>
        <taxon>Agaricomycetidae</taxon>
        <taxon>Boletales</taxon>
        <taxon>Suillineae</taxon>
        <taxon>Suillaceae</taxon>
        <taxon>Suillus</taxon>
    </lineage>
</organism>
<dbReference type="AlphaFoldDB" id="A0A0D0AES9"/>
<keyword evidence="3" id="KW-1185">Reference proteome</keyword>
<dbReference type="OrthoDB" id="3353982at2759"/>
<proteinExistence type="predicted"/>
<keyword evidence="1" id="KW-0472">Membrane</keyword>
<keyword evidence="1" id="KW-0812">Transmembrane</keyword>
<dbReference type="Proteomes" id="UP000054485">
    <property type="component" value="Unassembled WGS sequence"/>
</dbReference>
<dbReference type="HOGENOM" id="CLU_1876798_0_0_1"/>
<evidence type="ECO:0008006" key="4">
    <source>
        <dbReference type="Google" id="ProtNLM"/>
    </source>
</evidence>
<feature type="transmembrane region" description="Helical" evidence="1">
    <location>
        <begin position="95"/>
        <end position="115"/>
    </location>
</feature>
<name>A0A0D0AES9_9AGAM</name>
<sequence>MSHKVSHSTAAVATTSAASLPSAVMLDELPAELYSAIISHLPADSLQQDVLALTRTIPRSPVPLHHLFERIRLKHAQQAVALYSRLRNATDERNWVKVFSVVTWTVAVVNLLGILPRISSLLLFVGPNFAPESRVS</sequence>